<dbReference type="EMBL" id="JBBPBN010000013">
    <property type="protein sequence ID" value="KAK9026675.1"/>
    <property type="molecule type" value="Genomic_DNA"/>
</dbReference>
<dbReference type="Proteomes" id="UP001396334">
    <property type="component" value="Unassembled WGS sequence"/>
</dbReference>
<feature type="region of interest" description="Disordered" evidence="1">
    <location>
        <begin position="58"/>
        <end position="77"/>
    </location>
</feature>
<organism evidence="2 3">
    <name type="scientific">Hibiscus sabdariffa</name>
    <name type="common">roselle</name>
    <dbReference type="NCBI Taxonomy" id="183260"/>
    <lineage>
        <taxon>Eukaryota</taxon>
        <taxon>Viridiplantae</taxon>
        <taxon>Streptophyta</taxon>
        <taxon>Embryophyta</taxon>
        <taxon>Tracheophyta</taxon>
        <taxon>Spermatophyta</taxon>
        <taxon>Magnoliopsida</taxon>
        <taxon>eudicotyledons</taxon>
        <taxon>Gunneridae</taxon>
        <taxon>Pentapetalae</taxon>
        <taxon>rosids</taxon>
        <taxon>malvids</taxon>
        <taxon>Malvales</taxon>
        <taxon>Malvaceae</taxon>
        <taxon>Malvoideae</taxon>
        <taxon>Hibiscus</taxon>
    </lineage>
</organism>
<evidence type="ECO:0000313" key="3">
    <source>
        <dbReference type="Proteomes" id="UP001396334"/>
    </source>
</evidence>
<feature type="compositionally biased region" description="Low complexity" evidence="1">
    <location>
        <begin position="9"/>
        <end position="21"/>
    </location>
</feature>
<proteinExistence type="predicted"/>
<feature type="compositionally biased region" description="Polar residues" evidence="1">
    <location>
        <begin position="58"/>
        <end position="74"/>
    </location>
</feature>
<gene>
    <name evidence="2" type="ORF">V6N11_039509</name>
</gene>
<feature type="compositionally biased region" description="Basic and acidic residues" evidence="1">
    <location>
        <begin position="27"/>
        <end position="39"/>
    </location>
</feature>
<evidence type="ECO:0000313" key="2">
    <source>
        <dbReference type="EMBL" id="KAK9026675.1"/>
    </source>
</evidence>
<comment type="caution">
    <text evidence="2">The sequence shown here is derived from an EMBL/GenBank/DDBJ whole genome shotgun (WGS) entry which is preliminary data.</text>
</comment>
<keyword evidence="3" id="KW-1185">Reference proteome</keyword>
<feature type="region of interest" description="Disordered" evidence="1">
    <location>
        <begin position="1"/>
        <end position="39"/>
    </location>
</feature>
<protein>
    <submittedName>
        <fullName evidence="2">Uncharacterized protein</fullName>
    </submittedName>
</protein>
<accession>A0ABR2SNP1</accession>
<name>A0ABR2SNP1_9ROSI</name>
<reference evidence="2 3" key="1">
    <citation type="journal article" date="2024" name="G3 (Bethesda)">
        <title>Genome assembly of Hibiscus sabdariffa L. provides insights into metabolisms of medicinal natural products.</title>
        <authorList>
            <person name="Kim T."/>
        </authorList>
    </citation>
    <scope>NUCLEOTIDE SEQUENCE [LARGE SCALE GENOMIC DNA]</scope>
    <source>
        <strain evidence="2">TK-2024</strain>
        <tissue evidence="2">Old leaves</tissue>
    </source>
</reference>
<evidence type="ECO:0000256" key="1">
    <source>
        <dbReference type="SAM" id="MobiDB-lite"/>
    </source>
</evidence>
<sequence length="173" mass="18268">MNQKDDGNKGSTSNNSSNKSTAIFHPTVDHSADVINHEPEDGGKSLNWWDQFSVKSGTANQSISKPNNSAQLTPSPGVGITVSRGKITEHLGRSGKVFHGPSAALGLGFGQPGGSSVPVVDINMDLGEDHSLFNPNDALKRPRQHSAVSGSKDFNESNIILLAGLAQRASREQ</sequence>